<evidence type="ECO:0000313" key="1">
    <source>
        <dbReference type="EMBL" id="SUZ76006.1"/>
    </source>
</evidence>
<dbReference type="EMBL" id="UINC01001261">
    <property type="protein sequence ID" value="SUZ76006.1"/>
    <property type="molecule type" value="Genomic_DNA"/>
</dbReference>
<dbReference type="PANTHER" id="PTHR42827">
    <property type="entry name" value="IRON-SULFUR CLUSTER-BINDING PROTEIN-RELATED"/>
    <property type="match status" value="1"/>
</dbReference>
<sequence>MTAVDGEVDEEAAETQLGDLEVVTNAIKQVGIDAGATLVGVAAADAFNEYVPLGHRPEDFLPGAQSVVVSASLGPTNAAWQSPNRRLMEITGYDFRENVASIVIAEHIERTHGHLAMHAPALPTSGQQPPLSMMLAAVLAGLGTRSIAANIILNPTYGLMFFAAAITTMRLTPDHQLEENVCPARSCVRMYEMEGKTPCMAVCPADEGGCLDATIEDGAITSSFFDRERCSTRAMNFGIRGHIKQVDILTGIDDANERHELIYSDDFRRNMSSIGRYKESVSQCFECMRVCPVGRYRRKLK</sequence>
<evidence type="ECO:0008006" key="2">
    <source>
        <dbReference type="Google" id="ProtNLM"/>
    </source>
</evidence>
<gene>
    <name evidence="1" type="ORF">METZ01_LOCUS28860</name>
</gene>
<dbReference type="PANTHER" id="PTHR42827:SF1">
    <property type="entry name" value="IRON-SULFUR CLUSTER-BINDING PROTEIN"/>
    <property type="match status" value="1"/>
</dbReference>
<accession>A0A381Q9L5</accession>
<reference evidence="1" key="1">
    <citation type="submission" date="2018-05" db="EMBL/GenBank/DDBJ databases">
        <authorList>
            <person name="Lanie J.A."/>
            <person name="Ng W.-L."/>
            <person name="Kazmierczak K.M."/>
            <person name="Andrzejewski T.M."/>
            <person name="Davidsen T.M."/>
            <person name="Wayne K.J."/>
            <person name="Tettelin H."/>
            <person name="Glass J.I."/>
            <person name="Rusch D."/>
            <person name="Podicherti R."/>
            <person name="Tsui H.-C.T."/>
            <person name="Winkler M.E."/>
        </authorList>
    </citation>
    <scope>NUCLEOTIDE SEQUENCE</scope>
</reference>
<name>A0A381Q9L5_9ZZZZ</name>
<protein>
    <recommendedName>
        <fullName evidence="2">4Fe-4S ferredoxin-type domain-containing protein</fullName>
    </recommendedName>
</protein>
<organism evidence="1">
    <name type="scientific">marine metagenome</name>
    <dbReference type="NCBI Taxonomy" id="408172"/>
    <lineage>
        <taxon>unclassified sequences</taxon>
        <taxon>metagenomes</taxon>
        <taxon>ecological metagenomes</taxon>
    </lineage>
</organism>
<dbReference type="AlphaFoldDB" id="A0A381Q9L5"/>
<proteinExistence type="predicted"/>